<dbReference type="AlphaFoldDB" id="A0A645BGH2"/>
<dbReference type="InterPro" id="IPR015032">
    <property type="entry name" value="ThsB__TIR-like_domain"/>
</dbReference>
<evidence type="ECO:0000259" key="1">
    <source>
        <dbReference type="Pfam" id="PF08937"/>
    </source>
</evidence>
<organism evidence="2">
    <name type="scientific">bioreactor metagenome</name>
    <dbReference type="NCBI Taxonomy" id="1076179"/>
    <lineage>
        <taxon>unclassified sequences</taxon>
        <taxon>metagenomes</taxon>
        <taxon>ecological metagenomes</taxon>
    </lineage>
</organism>
<accession>A0A645BGH2</accession>
<sequence>MGNKIFISYKYWDSNVYPVYGITQDVAKVRDYVTWLENKFTQRTEHIYKGERDNEDLSDKSEDYIWSKLKDRIYDSSITIVLISPNMKEKYKWEKSQWIPWEISYSIKETKRNNCVSRSNAILAVILPDKYNSYGYYSQEQLFRIISSNINIGYIPTVKWENFKYNCNHYIEKAYKARESTFKYLLTRSI</sequence>
<comment type="caution">
    <text evidence="2">The sequence shown here is derived from an EMBL/GenBank/DDBJ whole genome shotgun (WGS) entry which is preliminary data.</text>
</comment>
<dbReference type="Pfam" id="PF08937">
    <property type="entry name" value="ThsB_TIR"/>
    <property type="match status" value="1"/>
</dbReference>
<evidence type="ECO:0000313" key="2">
    <source>
        <dbReference type="EMBL" id="MPM60824.1"/>
    </source>
</evidence>
<gene>
    <name evidence="2" type="ORF">SDC9_107678</name>
</gene>
<reference evidence="2" key="1">
    <citation type="submission" date="2019-08" db="EMBL/GenBank/DDBJ databases">
        <authorList>
            <person name="Kucharzyk K."/>
            <person name="Murdoch R.W."/>
            <person name="Higgins S."/>
            <person name="Loffler F."/>
        </authorList>
    </citation>
    <scope>NUCLEOTIDE SEQUENCE</scope>
</reference>
<name>A0A645BGH2_9ZZZZ</name>
<protein>
    <recommendedName>
        <fullName evidence="1">Thoeris protein ThsB TIR-like domain-containing protein</fullName>
    </recommendedName>
</protein>
<feature type="domain" description="Thoeris protein ThsB TIR-like" evidence="1">
    <location>
        <begin position="6"/>
        <end position="127"/>
    </location>
</feature>
<dbReference type="EMBL" id="VSSQ01018007">
    <property type="protein sequence ID" value="MPM60824.1"/>
    <property type="molecule type" value="Genomic_DNA"/>
</dbReference>
<proteinExistence type="predicted"/>
<dbReference type="InterPro" id="IPR035897">
    <property type="entry name" value="Toll_tir_struct_dom_sf"/>
</dbReference>
<dbReference type="Gene3D" id="3.40.50.10140">
    <property type="entry name" value="Toll/interleukin-1 receptor homology (TIR) domain"/>
    <property type="match status" value="1"/>
</dbReference>